<accession>A0ABV0YIA0</accession>
<comment type="caution">
    <text evidence="1">The sequence shown here is derived from an EMBL/GenBank/DDBJ whole genome shotgun (WGS) entry which is preliminary data.</text>
</comment>
<gene>
    <name evidence="1" type="ORF">AMECASPLE_030495</name>
</gene>
<sequence>MAFWPPTSHDTQVCIQGCLTCCQFQPLSQPPLEGSGVTLLWFHLQTKWVEPVPKSAGGNKFLLTVTCSFIKWVGCMSAPNDTAIPAATLLLNQMEFYMELSFPRTELVFTREKGETSTLDQFRQVHVLTLTLTCTNH</sequence>
<evidence type="ECO:0000313" key="2">
    <source>
        <dbReference type="Proteomes" id="UP001469553"/>
    </source>
</evidence>
<protein>
    <submittedName>
        <fullName evidence="1">Uncharacterized protein</fullName>
    </submittedName>
</protein>
<dbReference type="EMBL" id="JAHRIP010031860">
    <property type="protein sequence ID" value="MEQ2293165.1"/>
    <property type="molecule type" value="Genomic_DNA"/>
</dbReference>
<proteinExistence type="predicted"/>
<evidence type="ECO:0000313" key="1">
    <source>
        <dbReference type="EMBL" id="MEQ2293165.1"/>
    </source>
</evidence>
<keyword evidence="2" id="KW-1185">Reference proteome</keyword>
<name>A0ABV0YIA0_9TELE</name>
<dbReference type="Proteomes" id="UP001469553">
    <property type="component" value="Unassembled WGS sequence"/>
</dbReference>
<organism evidence="1 2">
    <name type="scientific">Ameca splendens</name>
    <dbReference type="NCBI Taxonomy" id="208324"/>
    <lineage>
        <taxon>Eukaryota</taxon>
        <taxon>Metazoa</taxon>
        <taxon>Chordata</taxon>
        <taxon>Craniata</taxon>
        <taxon>Vertebrata</taxon>
        <taxon>Euteleostomi</taxon>
        <taxon>Actinopterygii</taxon>
        <taxon>Neopterygii</taxon>
        <taxon>Teleostei</taxon>
        <taxon>Neoteleostei</taxon>
        <taxon>Acanthomorphata</taxon>
        <taxon>Ovalentaria</taxon>
        <taxon>Atherinomorphae</taxon>
        <taxon>Cyprinodontiformes</taxon>
        <taxon>Goodeidae</taxon>
        <taxon>Ameca</taxon>
    </lineage>
</organism>
<reference evidence="1 2" key="1">
    <citation type="submission" date="2021-06" db="EMBL/GenBank/DDBJ databases">
        <authorList>
            <person name="Palmer J.M."/>
        </authorList>
    </citation>
    <scope>NUCLEOTIDE SEQUENCE [LARGE SCALE GENOMIC DNA]</scope>
    <source>
        <strain evidence="1 2">AS_MEX2019</strain>
        <tissue evidence="1">Muscle</tissue>
    </source>
</reference>